<gene>
    <name evidence="7" type="ORF">E4633_01480</name>
</gene>
<organism evidence="7 8">
    <name type="scientific">Geomonas terrae</name>
    <dbReference type="NCBI Taxonomy" id="2562681"/>
    <lineage>
        <taxon>Bacteria</taxon>
        <taxon>Pseudomonadati</taxon>
        <taxon>Thermodesulfobacteriota</taxon>
        <taxon>Desulfuromonadia</taxon>
        <taxon>Geobacterales</taxon>
        <taxon>Geobacteraceae</taxon>
        <taxon>Geomonas</taxon>
    </lineage>
</organism>
<evidence type="ECO:0000256" key="5">
    <source>
        <dbReference type="PIRNR" id="PIRNR037489"/>
    </source>
</evidence>
<dbReference type="GO" id="GO:0005737">
    <property type="term" value="C:cytoplasm"/>
    <property type="evidence" value="ECO:0007669"/>
    <property type="project" value="TreeGrafter"/>
</dbReference>
<evidence type="ECO:0000256" key="3">
    <source>
        <dbReference type="ARBA" id="ARBA00022112"/>
    </source>
</evidence>
<dbReference type="GO" id="GO:0046872">
    <property type="term" value="F:metal ion binding"/>
    <property type="evidence" value="ECO:0007669"/>
    <property type="project" value="UniProtKB-UniRule"/>
</dbReference>
<name>A0A4S1CKC3_9BACT</name>
<proteinExistence type="inferred from homology"/>
<evidence type="ECO:0000313" key="8">
    <source>
        <dbReference type="Proteomes" id="UP000306416"/>
    </source>
</evidence>
<sequence length="372" mass="39683">MITPKVSDLVGITGKIAPAHFAESWDNVGLQLGDPVSQVSRIMVALDPGRPAIEAAIEARCPLLITHHPFIFSPLKKITAADETGRLTMLALKNDLSIISLHTNLDIAQGGVNDLLAARLGIEGAQPLKITGVEEHAKMVLFVPKGFEDKLLQALAPFMPLIGNYRDCSYQSEGTGRFTPLDGANPYVGEVGAGHAEPESRLEFLIMKDKTSAAVAALRKSHPYEEPAYDLYPVLSQGAPRGLGRIGTLPEPVEAGAFAGFVRERLGAAGVRLVGEAGRQVKKVAVCGGSGVSLLHEAARKGADILVTGDVKYHEAREAEALGVALLDAGHFATERIMVEGLAAQLRGALAARRLEAEVIEYQGEREPFAFY</sequence>
<dbReference type="InterPro" id="IPR002678">
    <property type="entry name" value="DUF34/NIF3"/>
</dbReference>
<dbReference type="PANTHER" id="PTHR13799:SF14">
    <property type="entry name" value="GTP CYCLOHYDROLASE 1 TYPE 2 HOMOLOG"/>
    <property type="match status" value="1"/>
</dbReference>
<evidence type="ECO:0000256" key="6">
    <source>
        <dbReference type="PIRSR" id="PIRSR602678-1"/>
    </source>
</evidence>
<dbReference type="Proteomes" id="UP000306416">
    <property type="component" value="Unassembled WGS sequence"/>
</dbReference>
<dbReference type="PIRSF" id="PIRSF037489">
    <property type="entry name" value="UCP037489_NIF3_YqfO"/>
    <property type="match status" value="1"/>
</dbReference>
<feature type="binding site" evidence="6">
    <location>
        <position position="68"/>
    </location>
    <ligand>
        <name>a divalent metal cation</name>
        <dbReference type="ChEBI" id="CHEBI:60240"/>
        <label>1</label>
    </ligand>
</feature>
<dbReference type="Gene3D" id="3.40.1390.30">
    <property type="entry name" value="NIF3 (NGG1p interacting factor 3)-like"/>
    <property type="match status" value="2"/>
</dbReference>
<dbReference type="AlphaFoldDB" id="A0A4S1CKC3"/>
<dbReference type="Gene3D" id="3.30.70.120">
    <property type="match status" value="1"/>
</dbReference>
<feature type="binding site" evidence="6">
    <location>
        <position position="335"/>
    </location>
    <ligand>
        <name>a divalent metal cation</name>
        <dbReference type="ChEBI" id="CHEBI:60240"/>
        <label>1</label>
    </ligand>
</feature>
<dbReference type="Pfam" id="PF01784">
    <property type="entry name" value="DUF34_NIF3"/>
    <property type="match status" value="1"/>
</dbReference>
<dbReference type="NCBIfam" id="TIGR00486">
    <property type="entry name" value="YbgI_SA1388"/>
    <property type="match status" value="1"/>
</dbReference>
<keyword evidence="4 5" id="KW-0479">Metal-binding</keyword>
<evidence type="ECO:0000256" key="2">
    <source>
        <dbReference type="ARBA" id="ARBA00011643"/>
    </source>
</evidence>
<feature type="binding site" evidence="6">
    <location>
        <position position="67"/>
    </location>
    <ligand>
        <name>a divalent metal cation</name>
        <dbReference type="ChEBI" id="CHEBI:60240"/>
        <label>1</label>
    </ligand>
</feature>
<dbReference type="EMBL" id="SRSC01000001">
    <property type="protein sequence ID" value="TGU74167.1"/>
    <property type="molecule type" value="Genomic_DNA"/>
</dbReference>
<evidence type="ECO:0000313" key="7">
    <source>
        <dbReference type="EMBL" id="TGU74167.1"/>
    </source>
</evidence>
<feature type="binding site" evidence="6">
    <location>
        <position position="106"/>
    </location>
    <ligand>
        <name>a divalent metal cation</name>
        <dbReference type="ChEBI" id="CHEBI:60240"/>
        <label>1</label>
    </ligand>
</feature>
<evidence type="ECO:0000256" key="1">
    <source>
        <dbReference type="ARBA" id="ARBA00006964"/>
    </source>
</evidence>
<dbReference type="InterPro" id="IPR017221">
    <property type="entry name" value="DUF34/NIF3_bac"/>
</dbReference>
<evidence type="ECO:0000256" key="4">
    <source>
        <dbReference type="ARBA" id="ARBA00022723"/>
    </source>
</evidence>
<accession>A0A4S1CKC3</accession>
<dbReference type="InterPro" id="IPR036069">
    <property type="entry name" value="DUF34/NIF3_sf"/>
</dbReference>
<dbReference type="PANTHER" id="PTHR13799">
    <property type="entry name" value="NGG1 INTERACTING FACTOR 3"/>
    <property type="match status" value="1"/>
</dbReference>
<reference evidence="7 8" key="1">
    <citation type="submission" date="2019-04" db="EMBL/GenBank/DDBJ databases">
        <title>Geobacter oryzae sp. nov., ferric-reducing bacteria isolated from paddy soil.</title>
        <authorList>
            <person name="Xu Z."/>
            <person name="Masuda Y."/>
            <person name="Itoh H."/>
            <person name="Senoo K."/>
        </authorList>
    </citation>
    <scope>NUCLEOTIDE SEQUENCE [LARGE SCALE GENOMIC DNA]</scope>
    <source>
        <strain evidence="7 8">Red111</strain>
    </source>
</reference>
<dbReference type="InterPro" id="IPR015867">
    <property type="entry name" value="N-reg_PII/ATP_PRibTrfase_C"/>
</dbReference>
<comment type="similarity">
    <text evidence="1 5">Belongs to the GTP cyclohydrolase I type 2/NIF3 family.</text>
</comment>
<dbReference type="FunFam" id="3.40.1390.30:FF:000001">
    <property type="entry name" value="GTP cyclohydrolase 1 type 2"/>
    <property type="match status" value="1"/>
</dbReference>
<dbReference type="SUPFAM" id="SSF102705">
    <property type="entry name" value="NIF3 (NGG1p interacting factor 3)-like"/>
    <property type="match status" value="1"/>
</dbReference>
<comment type="caution">
    <text evidence="7">The sequence shown here is derived from an EMBL/GenBank/DDBJ whole genome shotgun (WGS) entry which is preliminary data.</text>
</comment>
<comment type="subunit">
    <text evidence="2">Homohexamer.</text>
</comment>
<keyword evidence="8" id="KW-1185">Reference proteome</keyword>
<protein>
    <recommendedName>
        <fullName evidence="3 5">GTP cyclohydrolase 1 type 2 homolog</fullName>
    </recommendedName>
</protein>
<dbReference type="RefSeq" id="WP_135868504.1">
    <property type="nucleotide sequence ID" value="NZ_SRSC01000001.1"/>
</dbReference>
<feature type="binding site" evidence="6">
    <location>
        <position position="331"/>
    </location>
    <ligand>
        <name>a divalent metal cation</name>
        <dbReference type="ChEBI" id="CHEBI:60240"/>
        <label>1</label>
    </ligand>
</feature>